<feature type="non-terminal residue" evidence="1">
    <location>
        <position position="99"/>
    </location>
</feature>
<sequence length="99" mass="11142">EESARKALLGEPEDELQYDSDDNLILVEADTKEILPLPDIDHTEITYRPFNSNFYIEHADITALSHAEVVQLRKTLGVRMSGHEAAKPVTSFGHFGFDD</sequence>
<dbReference type="eggNOG" id="KOG0339">
    <property type="taxonomic scope" value="Eukaryota"/>
</dbReference>
<proteinExistence type="predicted"/>
<name>A0A0L0FDR2_9EUKA</name>
<evidence type="ECO:0000313" key="1">
    <source>
        <dbReference type="EMBL" id="KNC74895.1"/>
    </source>
</evidence>
<dbReference type="Proteomes" id="UP000054560">
    <property type="component" value="Unassembled WGS sequence"/>
</dbReference>
<protein>
    <submittedName>
        <fullName evidence="1">Uncharacterized protein</fullName>
    </submittedName>
</protein>
<evidence type="ECO:0000313" key="2">
    <source>
        <dbReference type="Proteomes" id="UP000054560"/>
    </source>
</evidence>
<dbReference type="GeneID" id="25913073"/>
<gene>
    <name evidence="1" type="ORF">SARC_12569</name>
</gene>
<accession>A0A0L0FDR2</accession>
<feature type="non-terminal residue" evidence="1">
    <location>
        <position position="1"/>
    </location>
</feature>
<reference evidence="1 2" key="1">
    <citation type="submission" date="2011-02" db="EMBL/GenBank/DDBJ databases">
        <title>The Genome Sequence of Sphaeroforma arctica JP610.</title>
        <authorList>
            <consortium name="The Broad Institute Genome Sequencing Platform"/>
            <person name="Russ C."/>
            <person name="Cuomo C."/>
            <person name="Young S.K."/>
            <person name="Zeng Q."/>
            <person name="Gargeya S."/>
            <person name="Alvarado L."/>
            <person name="Berlin A."/>
            <person name="Chapman S.B."/>
            <person name="Chen Z."/>
            <person name="Freedman E."/>
            <person name="Gellesch M."/>
            <person name="Goldberg J."/>
            <person name="Griggs A."/>
            <person name="Gujja S."/>
            <person name="Heilman E."/>
            <person name="Heiman D."/>
            <person name="Howarth C."/>
            <person name="Mehta T."/>
            <person name="Neiman D."/>
            <person name="Pearson M."/>
            <person name="Roberts A."/>
            <person name="Saif S."/>
            <person name="Shea T."/>
            <person name="Shenoy N."/>
            <person name="Sisk P."/>
            <person name="Stolte C."/>
            <person name="Sykes S."/>
            <person name="White J."/>
            <person name="Yandava C."/>
            <person name="Burger G."/>
            <person name="Gray M.W."/>
            <person name="Holland P.W.H."/>
            <person name="King N."/>
            <person name="Lang F.B.F."/>
            <person name="Roger A.J."/>
            <person name="Ruiz-Trillo I."/>
            <person name="Haas B."/>
            <person name="Nusbaum C."/>
            <person name="Birren B."/>
        </authorList>
    </citation>
    <scope>NUCLEOTIDE SEQUENCE [LARGE SCALE GENOMIC DNA]</scope>
    <source>
        <strain evidence="1 2">JP610</strain>
    </source>
</reference>
<dbReference type="AlphaFoldDB" id="A0A0L0FDR2"/>
<organism evidence="1 2">
    <name type="scientific">Sphaeroforma arctica JP610</name>
    <dbReference type="NCBI Taxonomy" id="667725"/>
    <lineage>
        <taxon>Eukaryota</taxon>
        <taxon>Ichthyosporea</taxon>
        <taxon>Ichthyophonida</taxon>
        <taxon>Sphaeroforma</taxon>
    </lineage>
</organism>
<dbReference type="EMBL" id="KQ244001">
    <property type="protein sequence ID" value="KNC74895.1"/>
    <property type="molecule type" value="Genomic_DNA"/>
</dbReference>
<dbReference type="STRING" id="667725.A0A0L0FDR2"/>
<keyword evidence="2" id="KW-1185">Reference proteome</keyword>
<dbReference type="RefSeq" id="XP_014148797.1">
    <property type="nucleotide sequence ID" value="XM_014293322.1"/>
</dbReference>
<dbReference type="OrthoDB" id="196131at2759"/>